<dbReference type="Proteomes" id="UP001211907">
    <property type="component" value="Unassembled WGS sequence"/>
</dbReference>
<dbReference type="InterPro" id="IPR009332">
    <property type="entry name" value="Med22"/>
</dbReference>
<keyword evidence="5" id="KW-0539">Nucleus</keyword>
<evidence type="ECO:0000256" key="4">
    <source>
        <dbReference type="ARBA" id="ARBA00023163"/>
    </source>
</evidence>
<protein>
    <submittedName>
        <fullName evidence="6">Uncharacterized protein</fullName>
    </submittedName>
</protein>
<sequence>MNTSGGGPVGAAVDTNVKDRYRLAQEHQKALGASANIVSLPDQSVHVAEKLLGLTTGLKQQLLLNDFATLDAGIRARVAVLEDGMESDRHVIRSVAEALAAARAAQD</sequence>
<dbReference type="GO" id="GO:0016592">
    <property type="term" value="C:mediator complex"/>
    <property type="evidence" value="ECO:0007669"/>
    <property type="project" value="InterPro"/>
</dbReference>
<evidence type="ECO:0000256" key="5">
    <source>
        <dbReference type="ARBA" id="ARBA00023242"/>
    </source>
</evidence>
<keyword evidence="3" id="KW-0805">Transcription regulation</keyword>
<evidence type="ECO:0000256" key="3">
    <source>
        <dbReference type="ARBA" id="ARBA00023015"/>
    </source>
</evidence>
<evidence type="ECO:0000313" key="6">
    <source>
        <dbReference type="EMBL" id="KAJ3133391.1"/>
    </source>
</evidence>
<comment type="similarity">
    <text evidence="2">Belongs to the Mediator complex subunit 22 family.</text>
</comment>
<name>A0AAD5TC94_9FUNG</name>
<keyword evidence="4" id="KW-0804">Transcription</keyword>
<keyword evidence="7" id="KW-1185">Reference proteome</keyword>
<evidence type="ECO:0000256" key="2">
    <source>
        <dbReference type="ARBA" id="ARBA00005942"/>
    </source>
</evidence>
<dbReference type="GO" id="GO:0006357">
    <property type="term" value="P:regulation of transcription by RNA polymerase II"/>
    <property type="evidence" value="ECO:0007669"/>
    <property type="project" value="InterPro"/>
</dbReference>
<evidence type="ECO:0000313" key="7">
    <source>
        <dbReference type="Proteomes" id="UP001211907"/>
    </source>
</evidence>
<comment type="subcellular location">
    <subcellularLocation>
        <location evidence="1">Nucleus</location>
    </subcellularLocation>
</comment>
<organism evidence="6 7">
    <name type="scientific">Physocladia obscura</name>
    <dbReference type="NCBI Taxonomy" id="109957"/>
    <lineage>
        <taxon>Eukaryota</taxon>
        <taxon>Fungi</taxon>
        <taxon>Fungi incertae sedis</taxon>
        <taxon>Chytridiomycota</taxon>
        <taxon>Chytridiomycota incertae sedis</taxon>
        <taxon>Chytridiomycetes</taxon>
        <taxon>Chytridiales</taxon>
        <taxon>Chytriomycetaceae</taxon>
        <taxon>Physocladia</taxon>
    </lineage>
</organism>
<accession>A0AAD5TC94</accession>
<comment type="caution">
    <text evidence="6">The sequence shown here is derived from an EMBL/GenBank/DDBJ whole genome shotgun (WGS) entry which is preliminary data.</text>
</comment>
<dbReference type="AlphaFoldDB" id="A0AAD5TC94"/>
<dbReference type="Pfam" id="PF06179">
    <property type="entry name" value="Med22"/>
    <property type="match status" value="1"/>
</dbReference>
<dbReference type="EMBL" id="JADGJH010000220">
    <property type="protein sequence ID" value="KAJ3133391.1"/>
    <property type="molecule type" value="Genomic_DNA"/>
</dbReference>
<dbReference type="GO" id="GO:0003712">
    <property type="term" value="F:transcription coregulator activity"/>
    <property type="evidence" value="ECO:0007669"/>
    <property type="project" value="InterPro"/>
</dbReference>
<proteinExistence type="inferred from homology"/>
<gene>
    <name evidence="6" type="ORF">HK100_004470</name>
</gene>
<reference evidence="6" key="1">
    <citation type="submission" date="2020-05" db="EMBL/GenBank/DDBJ databases">
        <title>Phylogenomic resolution of chytrid fungi.</title>
        <authorList>
            <person name="Stajich J.E."/>
            <person name="Amses K."/>
            <person name="Simmons R."/>
            <person name="Seto K."/>
            <person name="Myers J."/>
            <person name="Bonds A."/>
            <person name="Quandt C.A."/>
            <person name="Barry K."/>
            <person name="Liu P."/>
            <person name="Grigoriev I."/>
            <person name="Longcore J.E."/>
            <person name="James T.Y."/>
        </authorList>
    </citation>
    <scope>NUCLEOTIDE SEQUENCE</scope>
    <source>
        <strain evidence="6">JEL0513</strain>
    </source>
</reference>
<evidence type="ECO:0000256" key="1">
    <source>
        <dbReference type="ARBA" id="ARBA00004123"/>
    </source>
</evidence>